<accession>A0A6G0VKZ6</accession>
<dbReference type="PANTHER" id="PTHR10492">
    <property type="match status" value="1"/>
</dbReference>
<evidence type="ECO:0000313" key="1">
    <source>
        <dbReference type="EMBL" id="KAF0695535.1"/>
    </source>
</evidence>
<keyword evidence="1" id="KW-0378">Hydrolase</keyword>
<organism evidence="1 2">
    <name type="scientific">Aphis craccivora</name>
    <name type="common">Cowpea aphid</name>
    <dbReference type="NCBI Taxonomy" id="307492"/>
    <lineage>
        <taxon>Eukaryota</taxon>
        <taxon>Metazoa</taxon>
        <taxon>Ecdysozoa</taxon>
        <taxon>Arthropoda</taxon>
        <taxon>Hexapoda</taxon>
        <taxon>Insecta</taxon>
        <taxon>Pterygota</taxon>
        <taxon>Neoptera</taxon>
        <taxon>Paraneoptera</taxon>
        <taxon>Hemiptera</taxon>
        <taxon>Sternorrhyncha</taxon>
        <taxon>Aphidomorpha</taxon>
        <taxon>Aphidoidea</taxon>
        <taxon>Aphididae</taxon>
        <taxon>Aphidini</taxon>
        <taxon>Aphis</taxon>
        <taxon>Aphis</taxon>
    </lineage>
</organism>
<dbReference type="OrthoDB" id="6600746at2759"/>
<evidence type="ECO:0000313" key="2">
    <source>
        <dbReference type="Proteomes" id="UP000478052"/>
    </source>
</evidence>
<name>A0A6G0VKZ6_APHCR</name>
<proteinExistence type="predicted"/>
<dbReference type="Proteomes" id="UP000478052">
    <property type="component" value="Unassembled WGS sequence"/>
</dbReference>
<protein>
    <submittedName>
        <fullName evidence="1">ATP-dependent DNA helicase</fullName>
    </submittedName>
</protein>
<dbReference type="EMBL" id="VUJU01015253">
    <property type="protein sequence ID" value="KAF0695535.1"/>
    <property type="molecule type" value="Genomic_DNA"/>
</dbReference>
<keyword evidence="1" id="KW-0547">Nucleotide-binding</keyword>
<sequence length="472" mass="54266">MCVLSHPSSYTFNRLRFTFNSHDIRSPNDRHDIIARIFHLKVKTLMKLLTKGNLFGELISPDKLDCIISAEIPDPEKDSFLYDIIKANMIHGPCGNSNNRSPCMESGSCSKKYLRPFIQETQTGDDGYPKYRRRAQENGGFTVEINGKTIDNRWVVPYNPVFSRTFGAHINVEYCNSVKSIKYICKYITKGIDQAAFGFENDNDEVKLYESARYISSSEAVWRILAFPIHERFPTVFHLSVHLENGQRVYFNPNDSSRLTDMINNPPKTTLLAFFDLYDFAKTLLYVDVPSYYRRKRGINVNGWPGIKRDQALGRVYTIHPNNTECYYLRILLHEVRGPTSFLKLKTVNGTIQPNYQTACKALGLLEDERHWDTTMEEAVLCGSPFKLRELFAIMLIFCQLSDALSLWEKYKDSLSEDIRHRVELDLQPENVNSIINEVYNKCLVTLEDTVLSLGGTSLQHYGLPQPSRCEA</sequence>
<keyword evidence="1" id="KW-0347">Helicase</keyword>
<dbReference type="PANTHER" id="PTHR10492:SF57">
    <property type="entry name" value="ATP-DEPENDENT DNA HELICASE"/>
    <property type="match status" value="1"/>
</dbReference>
<dbReference type="GO" id="GO:0004386">
    <property type="term" value="F:helicase activity"/>
    <property type="evidence" value="ECO:0007669"/>
    <property type="project" value="UniProtKB-KW"/>
</dbReference>
<dbReference type="AlphaFoldDB" id="A0A6G0VKZ6"/>
<gene>
    <name evidence="1" type="ORF">FWK35_00032758</name>
</gene>
<keyword evidence="1" id="KW-0067">ATP-binding</keyword>
<keyword evidence="2" id="KW-1185">Reference proteome</keyword>
<feature type="non-terminal residue" evidence="1">
    <location>
        <position position="472"/>
    </location>
</feature>
<reference evidence="1 2" key="1">
    <citation type="submission" date="2019-08" db="EMBL/GenBank/DDBJ databases">
        <title>Whole genome of Aphis craccivora.</title>
        <authorList>
            <person name="Voronova N.V."/>
            <person name="Shulinski R.S."/>
            <person name="Bandarenka Y.V."/>
            <person name="Zhorov D.G."/>
            <person name="Warner D."/>
        </authorList>
    </citation>
    <scope>NUCLEOTIDE SEQUENCE [LARGE SCALE GENOMIC DNA]</scope>
    <source>
        <strain evidence="1">180601</strain>
        <tissue evidence="1">Whole Body</tissue>
    </source>
</reference>
<comment type="caution">
    <text evidence="1">The sequence shown here is derived from an EMBL/GenBank/DDBJ whole genome shotgun (WGS) entry which is preliminary data.</text>
</comment>